<accession>A0A0A9M830</accession>
<organism evidence="1">
    <name type="scientific">Arundo donax</name>
    <name type="common">Giant reed</name>
    <name type="synonym">Donax arundinaceus</name>
    <dbReference type="NCBI Taxonomy" id="35708"/>
    <lineage>
        <taxon>Eukaryota</taxon>
        <taxon>Viridiplantae</taxon>
        <taxon>Streptophyta</taxon>
        <taxon>Embryophyta</taxon>
        <taxon>Tracheophyta</taxon>
        <taxon>Spermatophyta</taxon>
        <taxon>Magnoliopsida</taxon>
        <taxon>Liliopsida</taxon>
        <taxon>Poales</taxon>
        <taxon>Poaceae</taxon>
        <taxon>PACMAD clade</taxon>
        <taxon>Arundinoideae</taxon>
        <taxon>Arundineae</taxon>
        <taxon>Arundo</taxon>
    </lineage>
</organism>
<name>A0A0A9M830_ARUDO</name>
<sequence>MFKYYNVDDPIECLNDRLTKVVLKGYQGRKHELQLAMFLVRNARFLQVMKFLCDSDCNPSWLTIQKRRLHLENRASIGAQGVFQKFSKRYIRFVKQASSILNLLSSLQK</sequence>
<dbReference type="AlphaFoldDB" id="A0A0A9M830"/>
<proteinExistence type="predicted"/>
<reference evidence="1" key="2">
    <citation type="journal article" date="2015" name="Data Brief">
        <title>Shoot transcriptome of the giant reed, Arundo donax.</title>
        <authorList>
            <person name="Barrero R.A."/>
            <person name="Guerrero F.D."/>
            <person name="Moolhuijzen P."/>
            <person name="Goolsby J.A."/>
            <person name="Tidwell J."/>
            <person name="Bellgard S.E."/>
            <person name="Bellgard M.I."/>
        </authorList>
    </citation>
    <scope>NUCLEOTIDE SEQUENCE</scope>
    <source>
        <tissue evidence="1">Shoot tissue taken approximately 20 cm above the soil surface</tissue>
    </source>
</reference>
<dbReference type="Pfam" id="PF08387">
    <property type="entry name" value="FBD"/>
    <property type="match status" value="1"/>
</dbReference>
<protein>
    <submittedName>
        <fullName evidence="1">Uncharacterized protein</fullName>
    </submittedName>
</protein>
<evidence type="ECO:0000313" key="1">
    <source>
        <dbReference type="EMBL" id="JAD44694.1"/>
    </source>
</evidence>
<dbReference type="EMBL" id="GBRH01253201">
    <property type="protein sequence ID" value="JAD44694.1"/>
    <property type="molecule type" value="Transcribed_RNA"/>
</dbReference>
<dbReference type="InterPro" id="IPR006566">
    <property type="entry name" value="FBD"/>
</dbReference>
<reference evidence="1" key="1">
    <citation type="submission" date="2014-09" db="EMBL/GenBank/DDBJ databases">
        <authorList>
            <person name="Magalhaes I.L.F."/>
            <person name="Oliveira U."/>
            <person name="Santos F.R."/>
            <person name="Vidigal T.H.D.A."/>
            <person name="Brescovit A.D."/>
            <person name="Santos A.J."/>
        </authorList>
    </citation>
    <scope>NUCLEOTIDE SEQUENCE</scope>
    <source>
        <tissue evidence="1">Shoot tissue taken approximately 20 cm above the soil surface</tissue>
    </source>
</reference>